<dbReference type="PANTHER" id="PTHR37542:SF1">
    <property type="entry name" value="PRION-INHIBITION AND PROPAGATION HELO DOMAIN-CONTAINING PROTEIN"/>
    <property type="match status" value="1"/>
</dbReference>
<proteinExistence type="predicted"/>
<dbReference type="InterPro" id="IPR029498">
    <property type="entry name" value="HeLo_dom"/>
</dbReference>
<reference evidence="2 3" key="1">
    <citation type="submission" date="2024-04" db="EMBL/GenBank/DDBJ databases">
        <title>Complete genome sequence of Fusarium acuminatum.</title>
        <authorList>
            <person name="Lan B."/>
        </authorList>
    </citation>
    <scope>NUCLEOTIDE SEQUENCE [LARGE SCALE GENOMIC DNA]</scope>
    <source>
        <strain evidence="2">1A</strain>
    </source>
</reference>
<keyword evidence="3" id="KW-1185">Reference proteome</keyword>
<feature type="domain" description="Protein kinase" evidence="1">
    <location>
        <begin position="281"/>
        <end position="577"/>
    </location>
</feature>
<dbReference type="InterPro" id="IPR000719">
    <property type="entry name" value="Prot_kinase_dom"/>
</dbReference>
<dbReference type="EMBL" id="CP151262">
    <property type="protein sequence ID" value="WZH44109.1"/>
    <property type="molecule type" value="Genomic_DNA"/>
</dbReference>
<gene>
    <name evidence="2" type="ORF">QYS62_005125</name>
</gene>
<dbReference type="Gene3D" id="1.20.120.1020">
    <property type="entry name" value="Prion-inhibition and propagation, HeLo domain"/>
    <property type="match status" value="1"/>
</dbReference>
<dbReference type="PANTHER" id="PTHR37542">
    <property type="entry name" value="HELO DOMAIN-CONTAINING PROTEIN-RELATED"/>
    <property type="match status" value="1"/>
</dbReference>
<evidence type="ECO:0000259" key="1">
    <source>
        <dbReference type="PROSITE" id="PS50011"/>
    </source>
</evidence>
<dbReference type="InterPro" id="IPR038305">
    <property type="entry name" value="HeLo_sf"/>
</dbReference>
<dbReference type="Proteomes" id="UP001489902">
    <property type="component" value="Chromosome 3"/>
</dbReference>
<dbReference type="Pfam" id="PF14479">
    <property type="entry name" value="HeLo"/>
    <property type="match status" value="1"/>
</dbReference>
<evidence type="ECO:0000313" key="2">
    <source>
        <dbReference type="EMBL" id="WZH44109.1"/>
    </source>
</evidence>
<organism evidence="2 3">
    <name type="scientific">Fusarium acuminatum</name>
    <dbReference type="NCBI Taxonomy" id="5515"/>
    <lineage>
        <taxon>Eukaryota</taxon>
        <taxon>Fungi</taxon>
        <taxon>Dikarya</taxon>
        <taxon>Ascomycota</taxon>
        <taxon>Pezizomycotina</taxon>
        <taxon>Sordariomycetes</taxon>
        <taxon>Hypocreomycetidae</taxon>
        <taxon>Hypocreales</taxon>
        <taxon>Nectriaceae</taxon>
        <taxon>Fusarium</taxon>
        <taxon>Fusarium tricinctum species complex</taxon>
    </lineage>
</organism>
<protein>
    <recommendedName>
        <fullName evidence="1">Protein kinase domain-containing protein</fullName>
    </recommendedName>
</protein>
<dbReference type="InterPro" id="IPR011009">
    <property type="entry name" value="Kinase-like_dom_sf"/>
</dbReference>
<dbReference type="PROSITE" id="PS50011">
    <property type="entry name" value="PROTEIN_KINASE_DOM"/>
    <property type="match status" value="1"/>
</dbReference>
<evidence type="ECO:0000313" key="3">
    <source>
        <dbReference type="Proteomes" id="UP001489902"/>
    </source>
</evidence>
<dbReference type="Gene3D" id="1.10.510.10">
    <property type="entry name" value="Transferase(Phosphotransferase) domain 1"/>
    <property type="match status" value="1"/>
</dbReference>
<sequence>MELGAVSLAFQLFSGCIKGYQLLIEAKDMPKKHEYLRLRMQLEQYKLLDWAAAASVINGDQDREVGLAFPGPHLDRTTTVAALKQTKSLLLDLESMRLRYKLALMVEPPRSVLVLTETQTEAIPSPGFQASHSSRDTLRQRALRCAELSSTYPRGLRWAVFDANKFEALLARLAELNSTMLKLLDAHQTRHLIKLQHSTHMQVLQTHSRLDELLLLLQSLGSESFMRRQEPPLPRDPETQHVAELARFKALKVAVETNVPRPVGGLDTMVASVLDIAHLQLNSAEHSGNSKPGRVGAAYDNAPVWVEWKYYDDREGTLAPGEAENRISQLSILLQNQSKPAHFRVPQCVGYVHDQRFSRLGLVFTAGSSICPSSKLGGPLSLYDAFQGAAKPSLSLRLKMAKQLAASVRYLHAANWLHKGLRSENVVFEGSGDLSSPSLWGFDYSRPSTPGEVTELQVDNRHHELYRHPDVQFDVPRDGRYGFSKEHDIYSLGVILYEIGVWRPVHDCLGISLNQLIRRPVIQNVKFRLLDAQSIALLQGEAGDLFAEATHRCLESEGGEEVVFWERTLDMLDRISV</sequence>
<name>A0ABZ2WTX8_9HYPO</name>
<dbReference type="SUPFAM" id="SSF56112">
    <property type="entry name" value="Protein kinase-like (PK-like)"/>
    <property type="match status" value="1"/>
</dbReference>
<accession>A0ABZ2WTX8</accession>